<dbReference type="InterPro" id="IPR014729">
    <property type="entry name" value="Rossmann-like_a/b/a_fold"/>
</dbReference>
<evidence type="ECO:0000313" key="22">
    <source>
        <dbReference type="Proteomes" id="UP001431783"/>
    </source>
</evidence>
<dbReference type="CDD" id="cd00672">
    <property type="entry name" value="CysRS_core"/>
    <property type="match status" value="1"/>
</dbReference>
<dbReference type="AlphaFoldDB" id="A0AAW1THC7"/>
<feature type="domain" description="Cysteinyl-tRNA synthetase class Ia DALR" evidence="20">
    <location>
        <begin position="385"/>
        <end position="436"/>
    </location>
</feature>
<dbReference type="SUPFAM" id="SSF52374">
    <property type="entry name" value="Nucleotidylyl transferase"/>
    <property type="match status" value="1"/>
</dbReference>
<evidence type="ECO:0000256" key="18">
    <source>
        <dbReference type="ARBA" id="ARBA00049046"/>
    </source>
</evidence>
<evidence type="ECO:0000256" key="4">
    <source>
        <dbReference type="ARBA" id="ARBA00022598"/>
    </source>
</evidence>
<dbReference type="PANTHER" id="PTHR10890:SF27">
    <property type="entry name" value="CYSTEINE--TRNA LIGASE, MITOCHONDRIAL-RELATED"/>
    <property type="match status" value="1"/>
</dbReference>
<comment type="caution">
    <text evidence="21">The sequence shown here is derived from an EMBL/GenBank/DDBJ whole genome shotgun (WGS) entry which is preliminary data.</text>
</comment>
<evidence type="ECO:0000256" key="7">
    <source>
        <dbReference type="ARBA" id="ARBA00022833"/>
    </source>
</evidence>
<protein>
    <recommendedName>
        <fullName evidence="3">cysteine--tRNA ligase</fullName>
        <ecNumber evidence="3">6.1.1.16</ecNumber>
    </recommendedName>
    <alternativeName>
        <fullName evidence="11">Cysteinyl-tRNA synthetase</fullName>
    </alternativeName>
</protein>
<dbReference type="Gene3D" id="1.20.120.1910">
    <property type="entry name" value="Cysteine-tRNA ligase, C-terminal anti-codon recognition domain"/>
    <property type="match status" value="1"/>
</dbReference>
<dbReference type="PANTHER" id="PTHR10890">
    <property type="entry name" value="CYSTEINYL-TRNA SYNTHETASE"/>
    <property type="match status" value="1"/>
</dbReference>
<evidence type="ECO:0000256" key="1">
    <source>
        <dbReference type="ARBA" id="ARBA00001947"/>
    </source>
</evidence>
<evidence type="ECO:0000259" key="20">
    <source>
        <dbReference type="Pfam" id="PF09190"/>
    </source>
</evidence>
<keyword evidence="10" id="KW-0030">Aminoacyl-tRNA synthetase</keyword>
<dbReference type="SUPFAM" id="SSF47323">
    <property type="entry name" value="Anticodon-binding domain of a subclass of class I aminoacyl-tRNA synthetases"/>
    <property type="match status" value="1"/>
</dbReference>
<keyword evidence="9" id="KW-0648">Protein biosynthesis</keyword>
<dbReference type="InterPro" id="IPR024909">
    <property type="entry name" value="Cys-tRNA/MSH_ligase"/>
</dbReference>
<dbReference type="NCBIfam" id="TIGR00435">
    <property type="entry name" value="cysS"/>
    <property type="match status" value="1"/>
</dbReference>
<keyword evidence="8" id="KW-0067">ATP-binding</keyword>
<dbReference type="GO" id="GO:0004817">
    <property type="term" value="F:cysteine-tRNA ligase activity"/>
    <property type="evidence" value="ECO:0007669"/>
    <property type="project" value="UniProtKB-EC"/>
</dbReference>
<keyword evidence="22" id="KW-1185">Reference proteome</keyword>
<proteinExistence type="inferred from homology"/>
<dbReference type="Pfam" id="PF01406">
    <property type="entry name" value="tRNA-synt_1e"/>
    <property type="match status" value="1"/>
</dbReference>
<name>A0AAW1THC7_9CUCU</name>
<evidence type="ECO:0000256" key="14">
    <source>
        <dbReference type="ARBA" id="ARBA00047499"/>
    </source>
</evidence>
<comment type="function">
    <text evidence="13">In addition to its role as an aminoacyl-tRNA synthetase, has also cysteine persulfide synthase activity. Produces reactive persulfide species such as cysteine persulfide (CysSSH) from substrate cysteine and mediate direct incorporation of CysSSH into proteins during translations, resulting in protein persulfides and polysulfides. CysSSHs behave as potent antioxidants and cellular protectants.</text>
</comment>
<evidence type="ECO:0000256" key="10">
    <source>
        <dbReference type="ARBA" id="ARBA00023146"/>
    </source>
</evidence>
<evidence type="ECO:0000256" key="13">
    <source>
        <dbReference type="ARBA" id="ARBA00045476"/>
    </source>
</evidence>
<dbReference type="InterPro" id="IPR032678">
    <property type="entry name" value="tRNA-synt_1_cat_dom"/>
</dbReference>
<evidence type="ECO:0000256" key="17">
    <source>
        <dbReference type="ARBA" id="ARBA00048609"/>
    </source>
</evidence>
<reference evidence="21 22" key="1">
    <citation type="submission" date="2023-03" db="EMBL/GenBank/DDBJ databases">
        <title>Genome insight into feeding habits of ladybird beetles.</title>
        <authorList>
            <person name="Li H.-S."/>
            <person name="Huang Y.-H."/>
            <person name="Pang H."/>
        </authorList>
    </citation>
    <scope>NUCLEOTIDE SEQUENCE [LARGE SCALE GENOMIC DNA]</scope>
    <source>
        <strain evidence="21">SYSU_2023b</strain>
        <tissue evidence="21">Whole body</tissue>
    </source>
</reference>
<evidence type="ECO:0000256" key="6">
    <source>
        <dbReference type="ARBA" id="ARBA00022741"/>
    </source>
</evidence>
<dbReference type="EMBL" id="JARQZJ010000001">
    <property type="protein sequence ID" value="KAK9869576.1"/>
    <property type="molecule type" value="Genomic_DNA"/>
</dbReference>
<dbReference type="InterPro" id="IPR015273">
    <property type="entry name" value="Cys-tRNA-synt_Ia_DALR"/>
</dbReference>
<dbReference type="Proteomes" id="UP001431783">
    <property type="component" value="Unassembled WGS sequence"/>
</dbReference>
<comment type="catalytic activity">
    <reaction evidence="18">
        <text>tRNA(Cys) + L-cysteine + ATP = L-cysteinyl-tRNA(Cys) + AMP + diphosphate</text>
        <dbReference type="Rhea" id="RHEA:17773"/>
        <dbReference type="Rhea" id="RHEA-COMP:9661"/>
        <dbReference type="Rhea" id="RHEA-COMP:9679"/>
        <dbReference type="ChEBI" id="CHEBI:30616"/>
        <dbReference type="ChEBI" id="CHEBI:33019"/>
        <dbReference type="ChEBI" id="CHEBI:35235"/>
        <dbReference type="ChEBI" id="CHEBI:78442"/>
        <dbReference type="ChEBI" id="CHEBI:78517"/>
        <dbReference type="ChEBI" id="CHEBI:456215"/>
        <dbReference type="EC" id="6.1.1.16"/>
    </reaction>
    <physiologicalReaction direction="right-to-left" evidence="18">
        <dbReference type="Rhea" id="RHEA:17775"/>
    </physiologicalReaction>
</comment>
<sequence length="506" mass="58628">MITKICKPIPYQKINFMIKFTKTKYTWVKPGGFNTGIHVYNCVAKEKVPLITKQKGIITWYTCGPTVYDDAHIGHATCYLKIDILQRILFKYFNFILVTAMNITDIDDKIIQKSNDLKKSHIEISQLYEKNFWQDLENIKIKKPDVILRVSENIPHIKNYIQVLIDKKFAYKSIDGSVYFKIEDFTNYGKLVKIHKDTDDIKDNKTMDCVVWKASKLNEPFWESSWGNGRPGWHIECSALASKLFGSSVDIHAGGMDLKFPHHENEEAQSCAYHSCSQWVNYWVHIGQLHMKSSEKMSKSLKNTISISCVLNRYHSDVLRFACVMSHYRSRMEYSEELLNMSRKTLEKFRNFLNNCDLYISNNEGSATDEQSIQFLLIDSRKEIHEAFCDDFNTPAVIQILNRIMHTINPLLNGNTVSISTVVSLKKLFNHILNVFNITITEVNVGSEPRESEITNVLIDFRKTIREIALATKDKDILHICDEIRSTLKSKGIDIRDVNKNIQKNR</sequence>
<dbReference type="GO" id="GO:0005737">
    <property type="term" value="C:cytoplasm"/>
    <property type="evidence" value="ECO:0007669"/>
    <property type="project" value="InterPro"/>
</dbReference>
<evidence type="ECO:0000256" key="2">
    <source>
        <dbReference type="ARBA" id="ARBA00005594"/>
    </source>
</evidence>
<evidence type="ECO:0000256" key="5">
    <source>
        <dbReference type="ARBA" id="ARBA00022723"/>
    </source>
</evidence>
<keyword evidence="6" id="KW-0547">Nucleotide-binding</keyword>
<evidence type="ECO:0000256" key="12">
    <source>
        <dbReference type="ARBA" id="ARBA00043868"/>
    </source>
</evidence>
<evidence type="ECO:0000256" key="15">
    <source>
        <dbReference type="ARBA" id="ARBA00047548"/>
    </source>
</evidence>
<organism evidence="21 22">
    <name type="scientific">Henosepilachna vigintioctopunctata</name>
    <dbReference type="NCBI Taxonomy" id="420089"/>
    <lineage>
        <taxon>Eukaryota</taxon>
        <taxon>Metazoa</taxon>
        <taxon>Ecdysozoa</taxon>
        <taxon>Arthropoda</taxon>
        <taxon>Hexapoda</taxon>
        <taxon>Insecta</taxon>
        <taxon>Pterygota</taxon>
        <taxon>Neoptera</taxon>
        <taxon>Endopterygota</taxon>
        <taxon>Coleoptera</taxon>
        <taxon>Polyphaga</taxon>
        <taxon>Cucujiformia</taxon>
        <taxon>Coccinelloidea</taxon>
        <taxon>Coccinellidae</taxon>
        <taxon>Epilachninae</taxon>
        <taxon>Epilachnini</taxon>
        <taxon>Henosepilachna</taxon>
    </lineage>
</organism>
<dbReference type="GO" id="GO:0046872">
    <property type="term" value="F:metal ion binding"/>
    <property type="evidence" value="ECO:0007669"/>
    <property type="project" value="UniProtKB-KW"/>
</dbReference>
<comment type="catalytic activity">
    <reaction evidence="16">
        <text>S-sulfanyl-L-cysteine + L-cysteine = S-disulfanyl-L-cysteine + L-alanine</text>
        <dbReference type="Rhea" id="RHEA:78627"/>
        <dbReference type="ChEBI" id="CHEBI:35235"/>
        <dbReference type="ChEBI" id="CHEBI:57972"/>
        <dbReference type="ChEBI" id="CHEBI:58591"/>
        <dbReference type="ChEBI" id="CHEBI:229465"/>
    </reaction>
    <physiologicalReaction direction="left-to-right" evidence="16">
        <dbReference type="Rhea" id="RHEA:78628"/>
    </physiologicalReaction>
</comment>
<gene>
    <name evidence="21" type="ORF">WA026_003328</name>
</gene>
<comment type="cofactor">
    <cofactor evidence="1">
        <name>Zn(2+)</name>
        <dbReference type="ChEBI" id="CHEBI:29105"/>
    </cofactor>
</comment>
<dbReference type="EC" id="6.1.1.16" evidence="3"/>
<evidence type="ECO:0000313" key="21">
    <source>
        <dbReference type="EMBL" id="KAK9869576.1"/>
    </source>
</evidence>
<dbReference type="InterPro" id="IPR009080">
    <property type="entry name" value="tRNAsynth_Ia_anticodon-bd"/>
</dbReference>
<dbReference type="PRINTS" id="PR00983">
    <property type="entry name" value="TRNASYNTHCYS"/>
</dbReference>
<dbReference type="GO" id="GO:0006423">
    <property type="term" value="P:cysteinyl-tRNA aminoacylation"/>
    <property type="evidence" value="ECO:0007669"/>
    <property type="project" value="InterPro"/>
</dbReference>
<keyword evidence="4" id="KW-0436">Ligase</keyword>
<feature type="domain" description="tRNA synthetases class I catalytic" evidence="19">
    <location>
        <begin position="54"/>
        <end position="342"/>
    </location>
</feature>
<evidence type="ECO:0000256" key="3">
    <source>
        <dbReference type="ARBA" id="ARBA00012832"/>
    </source>
</evidence>
<comment type="similarity">
    <text evidence="2">Belongs to the class-I aminoacyl-tRNA synthetase family.</text>
</comment>
<comment type="catalytic activity">
    <reaction evidence="17">
        <text>S-sulfanyl-L-cysteine + tRNA(Cys) + ATP = (S)-sulfanyl-L-cysteinyl-tRNA(Cys) + AMP + diphosphate</text>
        <dbReference type="Rhea" id="RHEA:78647"/>
        <dbReference type="Rhea" id="RHEA-COMP:9661"/>
        <dbReference type="Rhea" id="RHEA-COMP:19119"/>
        <dbReference type="ChEBI" id="CHEBI:30616"/>
        <dbReference type="ChEBI" id="CHEBI:33019"/>
        <dbReference type="ChEBI" id="CHEBI:58591"/>
        <dbReference type="ChEBI" id="CHEBI:78442"/>
        <dbReference type="ChEBI" id="CHEBI:229520"/>
        <dbReference type="ChEBI" id="CHEBI:456215"/>
    </reaction>
    <physiologicalReaction direction="left-to-right" evidence="17">
        <dbReference type="Rhea" id="RHEA:78648"/>
    </physiologicalReaction>
</comment>
<comment type="catalytic activity">
    <reaction evidence="14">
        <text>S-disulfanyl-L-cysteine + tRNA(Cys) + ATP = (S)-disulfanyl-L-cysteinyl-tRNA(Cys) + AMP + diphosphate</text>
        <dbReference type="Rhea" id="RHEA:78651"/>
        <dbReference type="Rhea" id="RHEA-COMP:9661"/>
        <dbReference type="Rhea" id="RHEA-COMP:19120"/>
        <dbReference type="ChEBI" id="CHEBI:30616"/>
        <dbReference type="ChEBI" id="CHEBI:33019"/>
        <dbReference type="ChEBI" id="CHEBI:78442"/>
        <dbReference type="ChEBI" id="CHEBI:229465"/>
        <dbReference type="ChEBI" id="CHEBI:229521"/>
        <dbReference type="ChEBI" id="CHEBI:456215"/>
    </reaction>
    <physiologicalReaction direction="left-to-right" evidence="14">
        <dbReference type="Rhea" id="RHEA:78652"/>
    </physiologicalReaction>
</comment>
<dbReference type="GO" id="GO:0005524">
    <property type="term" value="F:ATP binding"/>
    <property type="evidence" value="ECO:0007669"/>
    <property type="project" value="UniProtKB-KW"/>
</dbReference>
<evidence type="ECO:0000259" key="19">
    <source>
        <dbReference type="Pfam" id="PF01406"/>
    </source>
</evidence>
<comment type="catalytic activity">
    <reaction evidence="15">
        <text>2 L-cysteine = S-sulfanyl-L-cysteine + L-alanine</text>
        <dbReference type="Rhea" id="RHEA:78543"/>
        <dbReference type="ChEBI" id="CHEBI:35235"/>
        <dbReference type="ChEBI" id="CHEBI:57972"/>
        <dbReference type="ChEBI" id="CHEBI:58591"/>
    </reaction>
    <physiologicalReaction direction="left-to-right" evidence="15">
        <dbReference type="Rhea" id="RHEA:78544"/>
    </physiologicalReaction>
</comment>
<evidence type="ECO:0000256" key="11">
    <source>
        <dbReference type="ARBA" id="ARBA00031499"/>
    </source>
</evidence>
<dbReference type="HAMAP" id="MF_00041">
    <property type="entry name" value="Cys_tRNA_synth"/>
    <property type="match status" value="1"/>
</dbReference>
<evidence type="ECO:0000256" key="9">
    <source>
        <dbReference type="ARBA" id="ARBA00022917"/>
    </source>
</evidence>
<dbReference type="InterPro" id="IPR015803">
    <property type="entry name" value="Cys-tRNA-ligase"/>
</dbReference>
<dbReference type="Gene3D" id="3.40.50.620">
    <property type="entry name" value="HUPs"/>
    <property type="match status" value="1"/>
</dbReference>
<evidence type="ECO:0000256" key="8">
    <source>
        <dbReference type="ARBA" id="ARBA00022840"/>
    </source>
</evidence>
<keyword evidence="7" id="KW-0862">Zinc</keyword>
<comment type="function">
    <text evidence="12">Mitochondrial cysteine-specific aminoacyl-tRNA synthetase that catalyzes the ATP-dependent ligation of cysteine to tRNA(Cys).</text>
</comment>
<keyword evidence="5" id="KW-0479">Metal-binding</keyword>
<dbReference type="Pfam" id="PF09190">
    <property type="entry name" value="DALR_2"/>
    <property type="match status" value="1"/>
</dbReference>
<accession>A0AAW1THC7</accession>
<evidence type="ECO:0000256" key="16">
    <source>
        <dbReference type="ARBA" id="ARBA00047731"/>
    </source>
</evidence>